<keyword evidence="4" id="KW-1185">Reference proteome</keyword>
<evidence type="ECO:0008006" key="5">
    <source>
        <dbReference type="Google" id="ProtNLM"/>
    </source>
</evidence>
<evidence type="ECO:0000313" key="4">
    <source>
        <dbReference type="Proteomes" id="UP000186559"/>
    </source>
</evidence>
<feature type="region of interest" description="Disordered" evidence="1">
    <location>
        <begin position="194"/>
        <end position="231"/>
    </location>
</feature>
<name>A0A1U7D2R0_9RHOB</name>
<dbReference type="EMBL" id="CP014796">
    <property type="protein sequence ID" value="APX22431.1"/>
    <property type="molecule type" value="Genomic_DNA"/>
</dbReference>
<reference evidence="3 4" key="1">
    <citation type="submission" date="2016-03" db="EMBL/GenBank/DDBJ databases">
        <title>Deep-sea bacteria in the southern Pacific.</title>
        <authorList>
            <person name="Tang K."/>
        </authorList>
    </citation>
    <scope>NUCLEOTIDE SEQUENCE [LARGE SCALE GENOMIC DNA]</scope>
    <source>
        <strain evidence="3 4">JLT2016</strain>
    </source>
</reference>
<gene>
    <name evidence="3" type="ORF">Ga0080559_TMP1635</name>
</gene>
<keyword evidence="2" id="KW-0732">Signal</keyword>
<feature type="signal peptide" evidence="2">
    <location>
        <begin position="1"/>
        <end position="27"/>
    </location>
</feature>
<evidence type="ECO:0000256" key="1">
    <source>
        <dbReference type="SAM" id="MobiDB-lite"/>
    </source>
</evidence>
<sequence precursor="true">MTIRAAVCAALLAGLSLAGCTTPSAHAPNATPQEVAAAAYRHDGPPAITLYTMINNNSEAGAHSSIMINAPSQRVIFDPAGSVRAKYLVESDDVLYGITPRIEDFYERAHARETYRVRIQRIEVPADVAERALQIVENYGAVAQTQCTVATSGVLSQLRGFEQINRTWFPKNLAEQLAEMPGVTERVVRENDADDKSVAISEFGTEQATMDSQGQSGAQTQAQVQQGQAVQ</sequence>
<organism evidence="3 4">
    <name type="scientific">Salipiger profundus</name>
    <dbReference type="NCBI Taxonomy" id="1229727"/>
    <lineage>
        <taxon>Bacteria</taxon>
        <taxon>Pseudomonadati</taxon>
        <taxon>Pseudomonadota</taxon>
        <taxon>Alphaproteobacteria</taxon>
        <taxon>Rhodobacterales</taxon>
        <taxon>Roseobacteraceae</taxon>
        <taxon>Salipiger</taxon>
    </lineage>
</organism>
<dbReference type="KEGG" id="tpro:Ga0080559_TMP1635"/>
<dbReference type="Proteomes" id="UP000186559">
    <property type="component" value="Chromosome"/>
</dbReference>
<dbReference type="AlphaFoldDB" id="A0A1U7D2R0"/>
<dbReference type="STRING" id="1229727.Ga0080559_TMP1635"/>
<protein>
    <recommendedName>
        <fullName evidence="5">Lipoprotein</fullName>
    </recommendedName>
</protein>
<evidence type="ECO:0000313" key="3">
    <source>
        <dbReference type="EMBL" id="APX22431.1"/>
    </source>
</evidence>
<feature type="compositionally biased region" description="Low complexity" evidence="1">
    <location>
        <begin position="212"/>
        <end position="231"/>
    </location>
</feature>
<dbReference type="RefSeq" id="WP_076622787.1">
    <property type="nucleotide sequence ID" value="NZ_BMEW01000018.1"/>
</dbReference>
<accession>A0A1U7D2R0</accession>
<feature type="chain" id="PRO_5010548932" description="Lipoprotein" evidence="2">
    <location>
        <begin position="28"/>
        <end position="231"/>
    </location>
</feature>
<dbReference type="PROSITE" id="PS51257">
    <property type="entry name" value="PROKAR_LIPOPROTEIN"/>
    <property type="match status" value="1"/>
</dbReference>
<evidence type="ECO:0000256" key="2">
    <source>
        <dbReference type="SAM" id="SignalP"/>
    </source>
</evidence>
<proteinExistence type="predicted"/>